<proteinExistence type="predicted"/>
<feature type="compositionally biased region" description="Gly residues" evidence="1">
    <location>
        <begin position="1"/>
        <end position="12"/>
    </location>
</feature>
<dbReference type="InterPro" id="IPR000719">
    <property type="entry name" value="Prot_kinase_dom"/>
</dbReference>
<dbReference type="PROSITE" id="PS00108">
    <property type="entry name" value="PROTEIN_KINASE_ST"/>
    <property type="match status" value="1"/>
</dbReference>
<dbReference type="InterPro" id="IPR011009">
    <property type="entry name" value="Kinase-like_dom_sf"/>
</dbReference>
<dbReference type="PANTHER" id="PTHR33137">
    <property type="entry name" value="MEDIATOR OF RNA POLYMERASE II TRANSCRIPTION SUBUNIT 15A-RELATED"/>
    <property type="match status" value="1"/>
</dbReference>
<dbReference type="AlphaFoldDB" id="A0A7J6VPM1"/>
<keyword evidence="4" id="KW-1185">Reference proteome</keyword>
<dbReference type="Gene3D" id="1.10.510.10">
    <property type="entry name" value="Transferase(Phosphotransferase) domain 1"/>
    <property type="match status" value="1"/>
</dbReference>
<dbReference type="InterPro" id="IPR008271">
    <property type="entry name" value="Ser/Thr_kinase_AS"/>
</dbReference>
<accession>A0A7J6VPM1</accession>
<evidence type="ECO:0000313" key="4">
    <source>
        <dbReference type="Proteomes" id="UP000554482"/>
    </source>
</evidence>
<protein>
    <recommendedName>
        <fullName evidence="2">Protein kinase domain-containing protein</fullName>
    </recommendedName>
</protein>
<dbReference type="EMBL" id="JABWDY010028912">
    <property type="protein sequence ID" value="KAF5186721.1"/>
    <property type="molecule type" value="Genomic_DNA"/>
</dbReference>
<dbReference type="OrthoDB" id="2015071at2759"/>
<dbReference type="GO" id="GO:0004672">
    <property type="term" value="F:protein kinase activity"/>
    <property type="evidence" value="ECO:0007669"/>
    <property type="project" value="InterPro"/>
</dbReference>
<name>A0A7J6VPM1_THATH</name>
<organism evidence="3 4">
    <name type="scientific">Thalictrum thalictroides</name>
    <name type="common">Rue-anemone</name>
    <name type="synonym">Anemone thalictroides</name>
    <dbReference type="NCBI Taxonomy" id="46969"/>
    <lineage>
        <taxon>Eukaryota</taxon>
        <taxon>Viridiplantae</taxon>
        <taxon>Streptophyta</taxon>
        <taxon>Embryophyta</taxon>
        <taxon>Tracheophyta</taxon>
        <taxon>Spermatophyta</taxon>
        <taxon>Magnoliopsida</taxon>
        <taxon>Ranunculales</taxon>
        <taxon>Ranunculaceae</taxon>
        <taxon>Thalictroideae</taxon>
        <taxon>Thalictrum</taxon>
    </lineage>
</organism>
<dbReference type="Proteomes" id="UP000554482">
    <property type="component" value="Unassembled WGS sequence"/>
</dbReference>
<dbReference type="PROSITE" id="PS50011">
    <property type="entry name" value="PROTEIN_KINASE_DOM"/>
    <property type="match status" value="1"/>
</dbReference>
<dbReference type="GO" id="GO:0031490">
    <property type="term" value="F:chromatin DNA binding"/>
    <property type="evidence" value="ECO:0007669"/>
    <property type="project" value="InterPro"/>
</dbReference>
<feature type="domain" description="Protein kinase" evidence="2">
    <location>
        <begin position="1"/>
        <end position="190"/>
    </location>
</feature>
<feature type="region of interest" description="Disordered" evidence="1">
    <location>
        <begin position="1"/>
        <end position="27"/>
    </location>
</feature>
<dbReference type="GO" id="GO:0005524">
    <property type="term" value="F:ATP binding"/>
    <property type="evidence" value="ECO:0007669"/>
    <property type="project" value="InterPro"/>
</dbReference>
<dbReference type="SUPFAM" id="SSF56112">
    <property type="entry name" value="Protein kinase-like (PK-like)"/>
    <property type="match status" value="1"/>
</dbReference>
<evidence type="ECO:0000256" key="1">
    <source>
        <dbReference type="SAM" id="MobiDB-lite"/>
    </source>
</evidence>
<sequence>MSCAPSGGGSAIGGSSQPKSHPSATAVVEAQNNSSKNMFVVHGTSPRDPPHKGNVWNMQPRVNATTQSGQVNTADWQEETYQKIKAMKEMYLPDLHKMHQKLSLRFQQKKSGSRTARGLEYLHEHCNPKIIHRDVKVANVLLDEEADEAVFTNMVEKHMKHQLPHLDPTWMGAGGLPSRLLELMNQHVHT</sequence>
<gene>
    <name evidence="3" type="ORF">FRX31_023692</name>
</gene>
<dbReference type="PANTHER" id="PTHR33137:SF4">
    <property type="entry name" value="MEDIATOR OF RNA POLYMERASE II TRANSCRIPTION SUBUNIT 15A-RELATED"/>
    <property type="match status" value="1"/>
</dbReference>
<evidence type="ECO:0000313" key="3">
    <source>
        <dbReference type="EMBL" id="KAF5186721.1"/>
    </source>
</evidence>
<dbReference type="InterPro" id="IPR044661">
    <property type="entry name" value="MED15a/b/c-like"/>
</dbReference>
<evidence type="ECO:0000259" key="2">
    <source>
        <dbReference type="PROSITE" id="PS50011"/>
    </source>
</evidence>
<reference evidence="3 4" key="1">
    <citation type="submission" date="2020-06" db="EMBL/GenBank/DDBJ databases">
        <title>Transcriptomic and genomic resources for Thalictrum thalictroides and T. hernandezii: Facilitating candidate gene discovery in an emerging model plant lineage.</title>
        <authorList>
            <person name="Arias T."/>
            <person name="Riano-Pachon D.M."/>
            <person name="Di Stilio V.S."/>
        </authorList>
    </citation>
    <scope>NUCLEOTIDE SEQUENCE [LARGE SCALE GENOMIC DNA]</scope>
    <source>
        <strain evidence="4">cv. WT478/WT964</strain>
        <tissue evidence="3">Leaves</tissue>
    </source>
</reference>
<dbReference type="GO" id="GO:0003713">
    <property type="term" value="F:transcription coactivator activity"/>
    <property type="evidence" value="ECO:0007669"/>
    <property type="project" value="InterPro"/>
</dbReference>
<comment type="caution">
    <text evidence="3">The sequence shown here is derived from an EMBL/GenBank/DDBJ whole genome shotgun (WGS) entry which is preliminary data.</text>
</comment>